<dbReference type="RefSeq" id="WP_262564222.1">
    <property type="nucleotide sequence ID" value="NZ_JAPFCC010000001.1"/>
</dbReference>
<proteinExistence type="predicted"/>
<dbReference type="Proteomes" id="UP001209854">
    <property type="component" value="Unassembled WGS sequence"/>
</dbReference>
<evidence type="ECO:0000256" key="2">
    <source>
        <dbReference type="ARBA" id="ARBA00022723"/>
    </source>
</evidence>
<evidence type="ECO:0000256" key="5">
    <source>
        <dbReference type="ARBA" id="ARBA00023277"/>
    </source>
</evidence>
<dbReference type="Gene3D" id="3.20.20.370">
    <property type="entry name" value="Glycoside hydrolase/deacetylase"/>
    <property type="match status" value="1"/>
</dbReference>
<keyword evidence="5" id="KW-0119">Carbohydrate metabolism</keyword>
<keyword evidence="4" id="KW-0460">Magnesium</keyword>
<dbReference type="PANTHER" id="PTHR31609">
    <property type="entry name" value="YDJC DEACETYLASE FAMILY MEMBER"/>
    <property type="match status" value="1"/>
</dbReference>
<dbReference type="InterPro" id="IPR011330">
    <property type="entry name" value="Glyco_hydro/deAcase_b/a-brl"/>
</dbReference>
<accession>A0ABT3MYK5</accession>
<dbReference type="PANTHER" id="PTHR31609:SF1">
    <property type="entry name" value="CARBOHYDRATE DEACETYLASE"/>
    <property type="match status" value="1"/>
</dbReference>
<sequence length="187" mass="20411">MQLIFNADDFGLCRGVNLGIIEACQNGVVRSASLMVNMPGSEDAVKLAESAPSLGVGLHLTLTAGQPLTAHKELSDHAGNFLRNQDHVAALPAELIEKEFCAQVRRCMQLGITPTHIDSHHHVHRLNNVSLAFTAVAERYDLPVRQFSQKPGHIKSSEAFDDSYYALSSDDNMGLPRIKQLISPDIS</sequence>
<name>A0ABT3MYK5_9GAMM</name>
<evidence type="ECO:0000256" key="1">
    <source>
        <dbReference type="ARBA" id="ARBA00001946"/>
    </source>
</evidence>
<reference evidence="6 7" key="1">
    <citation type="submission" date="2022-10" db="EMBL/GenBank/DDBJ databases">
        <title>High-quality genome sequences of two octocoral-associated bacteria, Endozoicomonas euniceicola EF212 and Endozoicomonas gorgoniicola PS125.</title>
        <authorList>
            <person name="Chiou Y.-J."/>
            <person name="Chen Y.-H."/>
        </authorList>
    </citation>
    <scope>NUCLEOTIDE SEQUENCE [LARGE SCALE GENOMIC DNA]</scope>
    <source>
        <strain evidence="6 7">PS125</strain>
    </source>
</reference>
<comment type="cofactor">
    <cofactor evidence="1">
        <name>Mg(2+)</name>
        <dbReference type="ChEBI" id="CHEBI:18420"/>
    </cofactor>
</comment>
<dbReference type="InterPro" id="IPR006879">
    <property type="entry name" value="YdjC-like"/>
</dbReference>
<protein>
    <submittedName>
        <fullName evidence="6">ChbG/HpnK family deacetylase</fullName>
    </submittedName>
</protein>
<keyword evidence="2" id="KW-0479">Metal-binding</keyword>
<keyword evidence="7" id="KW-1185">Reference proteome</keyword>
<dbReference type="SUPFAM" id="SSF88713">
    <property type="entry name" value="Glycoside hydrolase/deacetylase"/>
    <property type="match status" value="1"/>
</dbReference>
<keyword evidence="3" id="KW-0378">Hydrolase</keyword>
<evidence type="ECO:0000256" key="3">
    <source>
        <dbReference type="ARBA" id="ARBA00022801"/>
    </source>
</evidence>
<dbReference type="EMBL" id="JAPFCC010000001">
    <property type="protein sequence ID" value="MCW7554468.1"/>
    <property type="molecule type" value="Genomic_DNA"/>
</dbReference>
<evidence type="ECO:0000313" key="6">
    <source>
        <dbReference type="EMBL" id="MCW7554468.1"/>
    </source>
</evidence>
<evidence type="ECO:0000313" key="7">
    <source>
        <dbReference type="Proteomes" id="UP001209854"/>
    </source>
</evidence>
<comment type="caution">
    <text evidence="6">The sequence shown here is derived from an EMBL/GenBank/DDBJ whole genome shotgun (WGS) entry which is preliminary data.</text>
</comment>
<evidence type="ECO:0000256" key="4">
    <source>
        <dbReference type="ARBA" id="ARBA00022842"/>
    </source>
</evidence>
<gene>
    <name evidence="6" type="ORF">NX722_17935</name>
</gene>
<organism evidence="6 7">
    <name type="scientific">Endozoicomonas gorgoniicola</name>
    <dbReference type="NCBI Taxonomy" id="1234144"/>
    <lineage>
        <taxon>Bacteria</taxon>
        <taxon>Pseudomonadati</taxon>
        <taxon>Pseudomonadota</taxon>
        <taxon>Gammaproteobacteria</taxon>
        <taxon>Oceanospirillales</taxon>
        <taxon>Endozoicomonadaceae</taxon>
        <taxon>Endozoicomonas</taxon>
    </lineage>
</organism>
<dbReference type="Pfam" id="PF04794">
    <property type="entry name" value="YdjC"/>
    <property type="match status" value="1"/>
</dbReference>